<dbReference type="EMBL" id="FR823389">
    <property type="protein sequence ID" value="CBZ53134.1"/>
    <property type="molecule type" value="Genomic_DNA"/>
</dbReference>
<proteinExistence type="predicted"/>
<reference evidence="2" key="1">
    <citation type="submission" date="2011-02" db="EMBL/GenBank/DDBJ databases">
        <authorList>
            <person name="Aslett M."/>
        </authorList>
    </citation>
    <scope>NUCLEOTIDE SEQUENCE</scope>
    <source>
        <strain evidence="2">Liverpool</strain>
    </source>
</reference>
<dbReference type="eggNOG" id="ENOG502TMQ3">
    <property type="taxonomic scope" value="Eukaryota"/>
</dbReference>
<evidence type="ECO:0000313" key="2">
    <source>
        <dbReference type="EMBL" id="CBZ53134.1"/>
    </source>
</evidence>
<accession>F0VHE0</accession>
<dbReference type="EMBL" id="LN714482">
    <property type="protein sequence ID" value="CEL67125.1"/>
    <property type="molecule type" value="Genomic_DNA"/>
</dbReference>
<dbReference type="VEuPathDB" id="ToxoDB:NCLIV_029220"/>
<dbReference type="InParanoid" id="F0VHE0"/>
<dbReference type="RefSeq" id="XP_003883166.1">
    <property type="nucleotide sequence ID" value="XM_003883117.1"/>
</dbReference>
<reference evidence="3" key="4">
    <citation type="journal article" date="2015" name="PLoS ONE">
        <title>Comprehensive Evaluation of Toxoplasma gondii VEG and Neospora caninum LIV Genomes with Tachyzoite Stage Transcriptome and Proteome Defines Novel Transcript Features.</title>
        <authorList>
            <person name="Ramaprasad A."/>
            <person name="Mourier T."/>
            <person name="Naeem R."/>
            <person name="Malas T.B."/>
            <person name="Moussa E."/>
            <person name="Panigrahi A."/>
            <person name="Vermont S.J."/>
            <person name="Otto T.D."/>
            <person name="Wastling J."/>
            <person name="Pain A."/>
        </authorList>
    </citation>
    <scope>NUCLEOTIDE SEQUENCE</scope>
    <source>
        <strain evidence="3">Liverpool</strain>
    </source>
</reference>
<dbReference type="GeneID" id="13443323"/>
<name>F0VHE0_NEOCL</name>
<evidence type="ECO:0000313" key="4">
    <source>
        <dbReference type="Proteomes" id="UP000007494"/>
    </source>
</evidence>
<keyword evidence="4" id="KW-1185">Reference proteome</keyword>
<gene>
    <name evidence="3" type="ORF">BN1204_029220</name>
    <name evidence="2" type="ORF">NCLIV_029220</name>
</gene>
<dbReference type="OMA" id="LTHGDEC"/>
<protein>
    <submittedName>
        <fullName evidence="2">Uncharacterized protein</fullName>
    </submittedName>
</protein>
<reference evidence="2" key="2">
    <citation type="submission" date="2011-03" db="EMBL/GenBank/DDBJ databases">
        <title>Comparative genomics and transcriptomics of Neospora caninum and Toxoplasma gondii.</title>
        <authorList>
            <person name="Reid A.J."/>
            <person name="Sohal A."/>
            <person name="Harris D."/>
            <person name="Quail M."/>
            <person name="Sanders M."/>
            <person name="Berriman M."/>
            <person name="Wastling J.M."/>
            <person name="Pain A."/>
        </authorList>
    </citation>
    <scope>NUCLEOTIDE SEQUENCE</scope>
    <source>
        <strain evidence="2">Liverpool</strain>
    </source>
</reference>
<reference evidence="4" key="3">
    <citation type="journal article" date="2012" name="PLoS Pathog.">
        <title>Comparative genomics of the apicomplexan parasites Toxoplasma gondii and Neospora caninum: Coccidia differing in host range and transmission strategy.</title>
        <authorList>
            <person name="Reid A.J."/>
            <person name="Vermont S.J."/>
            <person name="Cotton J.A."/>
            <person name="Harris D."/>
            <person name="Hill-Cawthorne G.A."/>
            <person name="Konen-Waisman S."/>
            <person name="Latham S.M."/>
            <person name="Mourier T."/>
            <person name="Norton R."/>
            <person name="Quail M.A."/>
            <person name="Sanders M."/>
            <person name="Shanmugam D."/>
            <person name="Sohal A."/>
            <person name="Wasmuth J.D."/>
            <person name="Brunk B."/>
            <person name="Grigg M.E."/>
            <person name="Howard J.C."/>
            <person name="Parkinson J."/>
            <person name="Roos D.S."/>
            <person name="Trees A.J."/>
            <person name="Berriman M."/>
            <person name="Pain A."/>
            <person name="Wastling J.M."/>
        </authorList>
    </citation>
    <scope>NUCLEOTIDE SEQUENCE [LARGE SCALE GENOMIC DNA]</scope>
    <source>
        <strain evidence="4">Liverpool</strain>
    </source>
</reference>
<dbReference type="OrthoDB" id="10401287at2759"/>
<sequence length="188" mass="20607">MSAEEFFHVSEFAHGDGYRCSESPTEAPSTESSDSEDAGDFVVTWDRRRGTLEGESRRGGRVPSKRLRCLSVFEKDEKKRKRNAAGLCVDPEREAYHLDLRGGGDRPRGGSIDSDDMEDYSGLSSRRHSSKILEVRPTTCKCCDLALIDETAACVAWKCGCEPAANLTHGDECPVCSSLDLSDVPLLA</sequence>
<feature type="compositionally biased region" description="Basic and acidic residues" evidence="1">
    <location>
        <begin position="98"/>
        <end position="108"/>
    </location>
</feature>
<organism evidence="2 4">
    <name type="scientific">Neospora caninum (strain Liverpool)</name>
    <dbReference type="NCBI Taxonomy" id="572307"/>
    <lineage>
        <taxon>Eukaryota</taxon>
        <taxon>Sar</taxon>
        <taxon>Alveolata</taxon>
        <taxon>Apicomplexa</taxon>
        <taxon>Conoidasida</taxon>
        <taxon>Coccidia</taxon>
        <taxon>Eucoccidiorida</taxon>
        <taxon>Eimeriorina</taxon>
        <taxon>Sarcocystidae</taxon>
        <taxon>Neospora</taxon>
    </lineage>
</organism>
<feature type="region of interest" description="Disordered" evidence="1">
    <location>
        <begin position="98"/>
        <end position="123"/>
    </location>
</feature>
<dbReference type="AlphaFoldDB" id="F0VHE0"/>
<evidence type="ECO:0000313" key="3">
    <source>
        <dbReference type="EMBL" id="CEL67125.1"/>
    </source>
</evidence>
<feature type="region of interest" description="Disordered" evidence="1">
    <location>
        <begin position="15"/>
        <end position="46"/>
    </location>
</feature>
<dbReference type="Proteomes" id="UP000007494">
    <property type="component" value="Chromosome VIIb"/>
</dbReference>
<evidence type="ECO:0000256" key="1">
    <source>
        <dbReference type="SAM" id="MobiDB-lite"/>
    </source>
</evidence>
<feature type="compositionally biased region" description="Low complexity" evidence="1">
    <location>
        <begin position="21"/>
        <end position="32"/>
    </location>
</feature>